<evidence type="ECO:0000259" key="3">
    <source>
        <dbReference type="PROSITE" id="PS51127"/>
    </source>
</evidence>
<sequence>MGVSFGRLRAFVGTALAAGLVLTMLSWEGAPAPAANAVTRTVGVQSTEAQKPTLDFVGEQVGSISLVANLGVIAADEESETTLTATVLGPSGAGIVGEVVTFTSSDPGQRIGTPVDNGNGTYSAVLTSSRTIGDALIKAQVGVGDQLKEARVRVLQINPPPAVIKFFPTTATLVADGKDQVVVSVKASDKYGDPAGATLSWTFPIQVGAVTATWTAVSGNEYRGVITASKKAGHTTVGARVGNAVGSFPVHLVAGPAAELTAQLGNSTLTADGTSTTWLTAQVADANGNPVSGDTVTVTSDTAGVSVGRVRDQGAGKYTAEVTSVRRLGDVTFTVANTSVEPHLTQQLTLTLLPGPLTNLTAELDAPAILADGQSTTTVTAKATDAYGNPRADDLLLLTGPGLPPLPMYSNGDGQYRAEIPASKRAGTEVFTVTAPDAPSSIERSVTLTRLAGPAHELTANLANDRLTADGVSWTKLMITAADLHGNAIAGEPIAAVGSDDIVVGPITDIGDGTYTAEVTARTVAGSATITVTDTSVAPALTRQVPLTLVAGEPAEADLVLEDDVLPADGESETTLEASIRDAHGNAVSNAALAVTSDDPGQWFSAAQETAPGVYRLTVRTSTTPGKSTLTVGTPEEPRAANTLRAAAGAASPSELARALATIDLEQREVPVPLEQRPSVEGATGGTGAGGGNGLPESLARSGSEGERRSLVAVGLLLTAGGALLLARRARTTP</sequence>
<feature type="domain" description="Big-1" evidence="3">
    <location>
        <begin position="63"/>
        <end position="157"/>
    </location>
</feature>
<evidence type="ECO:0000256" key="1">
    <source>
        <dbReference type="ARBA" id="ARBA00010116"/>
    </source>
</evidence>
<feature type="region of interest" description="Disordered" evidence="2">
    <location>
        <begin position="669"/>
        <end position="706"/>
    </location>
</feature>
<comment type="similarity">
    <text evidence="1">Belongs to the intimin/invasin family.</text>
</comment>
<dbReference type="Proteomes" id="UP000032120">
    <property type="component" value="Unassembled WGS sequence"/>
</dbReference>
<dbReference type="InterPro" id="IPR015217">
    <property type="entry name" value="Invasin_dom_3"/>
</dbReference>
<dbReference type="Pfam" id="PF09134">
    <property type="entry name" value="Invasin_D3"/>
    <property type="match status" value="5"/>
</dbReference>
<gene>
    <name evidence="4" type="ORF">SD72_06930</name>
</gene>
<keyword evidence="5" id="KW-1185">Reference proteome</keyword>
<dbReference type="PANTHER" id="PTHR39576">
    <property type="entry name" value="ATTACHING AND EFFACING PROTEIN HOMOLOG-RELATED-RELATED"/>
    <property type="match status" value="1"/>
</dbReference>
<dbReference type="InterPro" id="IPR013783">
    <property type="entry name" value="Ig-like_fold"/>
</dbReference>
<dbReference type="RefSeq" id="WP_042543688.1">
    <property type="nucleotide sequence ID" value="NZ_JXSQ01000006.1"/>
</dbReference>
<organism evidence="4 5">
    <name type="scientific">Leucobacter komagatae</name>
    <dbReference type="NCBI Taxonomy" id="55969"/>
    <lineage>
        <taxon>Bacteria</taxon>
        <taxon>Bacillati</taxon>
        <taxon>Actinomycetota</taxon>
        <taxon>Actinomycetes</taxon>
        <taxon>Micrococcales</taxon>
        <taxon>Microbacteriaceae</taxon>
        <taxon>Leucobacter</taxon>
    </lineage>
</organism>
<evidence type="ECO:0000256" key="2">
    <source>
        <dbReference type="SAM" id="MobiDB-lite"/>
    </source>
</evidence>
<evidence type="ECO:0000313" key="4">
    <source>
        <dbReference type="EMBL" id="KIP52903.1"/>
    </source>
</evidence>
<accession>A0A0D0ITN4</accession>
<dbReference type="AlphaFoldDB" id="A0A0D0ITN4"/>
<evidence type="ECO:0000313" key="5">
    <source>
        <dbReference type="Proteomes" id="UP000032120"/>
    </source>
</evidence>
<reference evidence="4 5" key="1">
    <citation type="submission" date="2015-01" db="EMBL/GenBank/DDBJ databases">
        <title>Draft genome sequence of Leucobacter komagatae strain VKM ST2845.</title>
        <authorList>
            <person name="Karlyshev A.V."/>
            <person name="Kudryashova E.B."/>
        </authorList>
    </citation>
    <scope>NUCLEOTIDE SEQUENCE [LARGE SCALE GENOMIC DNA]</scope>
    <source>
        <strain evidence="4 5">VKM ST2845</strain>
    </source>
</reference>
<name>A0A0D0ITN4_9MICO</name>
<dbReference type="GO" id="GO:0005975">
    <property type="term" value="P:carbohydrate metabolic process"/>
    <property type="evidence" value="ECO:0007669"/>
    <property type="project" value="UniProtKB-ARBA"/>
</dbReference>
<dbReference type="PANTHER" id="PTHR39576:SF1">
    <property type="entry name" value="INVASIN"/>
    <property type="match status" value="1"/>
</dbReference>
<dbReference type="InterPro" id="IPR008964">
    <property type="entry name" value="Invasin/intimin_cell_adhesion"/>
</dbReference>
<dbReference type="EMBL" id="JXSQ01000006">
    <property type="protein sequence ID" value="KIP52903.1"/>
    <property type="molecule type" value="Genomic_DNA"/>
</dbReference>
<comment type="caution">
    <text evidence="4">The sequence shown here is derived from an EMBL/GenBank/DDBJ whole genome shotgun (WGS) entry which is preliminary data.</text>
</comment>
<protein>
    <recommendedName>
        <fullName evidence="3">Big-1 domain-containing protein</fullName>
    </recommendedName>
</protein>
<feature type="domain" description="Big-1" evidence="3">
    <location>
        <begin position="259"/>
        <end position="351"/>
    </location>
</feature>
<dbReference type="SUPFAM" id="SSF49373">
    <property type="entry name" value="Invasin/intimin cell-adhesion fragments"/>
    <property type="match status" value="6"/>
</dbReference>
<feature type="compositionally biased region" description="Gly residues" evidence="2">
    <location>
        <begin position="683"/>
        <end position="694"/>
    </location>
</feature>
<dbReference type="Gene3D" id="2.60.40.10">
    <property type="entry name" value="Immunoglobulins"/>
    <property type="match status" value="6"/>
</dbReference>
<dbReference type="PROSITE" id="PS51127">
    <property type="entry name" value="BIG1"/>
    <property type="match status" value="2"/>
</dbReference>
<dbReference type="InterPro" id="IPR051715">
    <property type="entry name" value="Intimin-Invasin_domain"/>
</dbReference>
<dbReference type="SMART" id="SM00634">
    <property type="entry name" value="BID_1"/>
    <property type="match status" value="5"/>
</dbReference>
<proteinExistence type="inferred from homology"/>
<dbReference type="InterPro" id="IPR003344">
    <property type="entry name" value="Big_1_dom"/>
</dbReference>
<dbReference type="GO" id="GO:0009279">
    <property type="term" value="C:cell outer membrane"/>
    <property type="evidence" value="ECO:0007669"/>
    <property type="project" value="TreeGrafter"/>
</dbReference>